<feature type="transmembrane region" description="Helical" evidence="2">
    <location>
        <begin position="721"/>
        <end position="742"/>
    </location>
</feature>
<feature type="region of interest" description="Disordered" evidence="1">
    <location>
        <begin position="823"/>
        <end position="863"/>
    </location>
</feature>
<comment type="caution">
    <text evidence="5">The sequence shown here is derived from an EMBL/GenBank/DDBJ whole genome shotgun (WGS) entry which is preliminary data.</text>
</comment>
<evidence type="ECO:0000256" key="3">
    <source>
        <dbReference type="SAM" id="SignalP"/>
    </source>
</evidence>
<keyword evidence="6" id="KW-1185">Reference proteome</keyword>
<feature type="compositionally biased region" description="Polar residues" evidence="1">
    <location>
        <begin position="852"/>
        <end position="862"/>
    </location>
</feature>
<gene>
    <name evidence="5" type="ORF">NQ314_012362</name>
</gene>
<keyword evidence="2" id="KW-1133">Transmembrane helix</keyword>
<feature type="domain" description="Fibronectin type-III" evidence="4">
    <location>
        <begin position="427"/>
        <end position="529"/>
    </location>
</feature>
<dbReference type="SMART" id="SM00060">
    <property type="entry name" value="FN3"/>
    <property type="match status" value="5"/>
</dbReference>
<proteinExistence type="predicted"/>
<evidence type="ECO:0000256" key="2">
    <source>
        <dbReference type="SAM" id="Phobius"/>
    </source>
</evidence>
<sequence>MTFHEKYTMSIIVLLLFGCILGKNTCGNLVTKGYTVPHGDIVLQYGDPLDITCNLHSKIVDEYGKNASSKLYFTRNNVPFPLETVETINSTSIKLHIEKHPKAKNDNYYCMFKAAEEEEIICLNVVIVGVNRYVFEHFKHVLPNPPENLTAVATSPHSIRLSWVIPSSMVNFATGLHHRILFQCEYYDKVVSMRSALADDDDESMWSDNATVTARTKSKVPDCPPKTNIGSFEIVNNGQNRDAYVYWQQLKEEQKNGQNFSYYVKVENHPEIRPVELTKAYARFQDLSTSDDYKVNIWSVNVEGRSVEKSTVIIPATRIREPLNFIKVAHKEDLYELSWEPPRHLDGVEDPEITNYTIFWCSNERDRPYPCDGFLNWTMVPNDTVKYNQTLTGNNIYQIAISANTRKNSSGMSWAECTVVPDRIVGKIKNVWINSVGSDFIDVGWKLDCLSRIGPIRGFIIFYCPIESPVQTNCKKTSERNITIMGDKQPFKLTGLKPYTTYRLTVGFIINHSTYSQTSEPLFNTTNEAAPNTSPLNVEVYNVTNSSISLKWQPPKEINGILKCYHIYYNNKNIIIDPDKNEETLKNLTSFENYSITMDACTVACSDRSKPINVMTNMWAPGVIKQPSITSQNDTHLTLSWDKPVPPRGEVNYYQLQFNLENKTMMTYKNVTTQNYSIEGCSSGKYKALYVSVRAVNIVNGEHEAGPWSYSLFYSCSQHTLLVYILVVGSVVIIAVGMSCIFKRLYIYCKVMRDVEVKLPPGLAPVIERDLVPWSSEKHVEDIDRSSRADEELLLQQISETRLSGESSGCSSAHESITLSLESTNHISPSDSGTEHPRSPSLNEESRRNSLRQRNVSATRPSINKGYVVPDAISTTHWAPKPSPTPAGNYCVLGVDPTNQTETESPYVPISNTNTSLQMPYTCDLSQPPPYVMTGDFIKTSNPGYVPYSATEPADKNTGYVVAGLTKDLLSPDLLQCDTPKPMSTEEKPIYVKAAEPVPNLKGVQFPWQQPPLETNLPKSGYVTVGDAPAPKTISDVTKGYVPHRQFEAKSLKED</sequence>
<reference evidence="5" key="1">
    <citation type="journal article" date="2023" name="Insect Mol. Biol.">
        <title>Genome sequencing provides insights into the evolution of gene families encoding plant cell wall-degrading enzymes in longhorned beetles.</title>
        <authorList>
            <person name="Shin N.R."/>
            <person name="Okamura Y."/>
            <person name="Kirsch R."/>
            <person name="Pauchet Y."/>
        </authorList>
    </citation>
    <scope>NUCLEOTIDE SEQUENCE</scope>
    <source>
        <strain evidence="5">RBIC_L_NR</strain>
    </source>
</reference>
<dbReference type="PROSITE" id="PS50853">
    <property type="entry name" value="FN3"/>
    <property type="match status" value="3"/>
</dbReference>
<feature type="domain" description="Fibronectin type-III" evidence="4">
    <location>
        <begin position="623"/>
        <end position="719"/>
    </location>
</feature>
<organism evidence="5 6">
    <name type="scientific">Rhamnusium bicolor</name>
    <dbReference type="NCBI Taxonomy" id="1586634"/>
    <lineage>
        <taxon>Eukaryota</taxon>
        <taxon>Metazoa</taxon>
        <taxon>Ecdysozoa</taxon>
        <taxon>Arthropoda</taxon>
        <taxon>Hexapoda</taxon>
        <taxon>Insecta</taxon>
        <taxon>Pterygota</taxon>
        <taxon>Neoptera</taxon>
        <taxon>Endopterygota</taxon>
        <taxon>Coleoptera</taxon>
        <taxon>Polyphaga</taxon>
        <taxon>Cucujiformia</taxon>
        <taxon>Chrysomeloidea</taxon>
        <taxon>Cerambycidae</taxon>
        <taxon>Lepturinae</taxon>
        <taxon>Rhagiini</taxon>
        <taxon>Rhamnusium</taxon>
    </lineage>
</organism>
<evidence type="ECO:0000313" key="5">
    <source>
        <dbReference type="EMBL" id="KAJ8936498.1"/>
    </source>
</evidence>
<feature type="chain" id="PRO_5043731705" description="Fibronectin type-III domain-containing protein" evidence="3">
    <location>
        <begin position="23"/>
        <end position="1055"/>
    </location>
</feature>
<evidence type="ECO:0000259" key="4">
    <source>
        <dbReference type="PROSITE" id="PS50853"/>
    </source>
</evidence>
<keyword evidence="2" id="KW-0812">Transmembrane</keyword>
<dbReference type="Pfam" id="PF00041">
    <property type="entry name" value="fn3"/>
    <property type="match status" value="2"/>
</dbReference>
<evidence type="ECO:0000256" key="1">
    <source>
        <dbReference type="SAM" id="MobiDB-lite"/>
    </source>
</evidence>
<dbReference type="PANTHER" id="PTHR46957:SF3">
    <property type="entry name" value="CYTOKINE RECEPTOR"/>
    <property type="match status" value="1"/>
</dbReference>
<feature type="signal peptide" evidence="3">
    <location>
        <begin position="1"/>
        <end position="22"/>
    </location>
</feature>
<dbReference type="EMBL" id="JANEYF010003410">
    <property type="protein sequence ID" value="KAJ8936498.1"/>
    <property type="molecule type" value="Genomic_DNA"/>
</dbReference>
<dbReference type="InterPro" id="IPR013783">
    <property type="entry name" value="Ig-like_fold"/>
</dbReference>
<dbReference type="InterPro" id="IPR050713">
    <property type="entry name" value="RTP_Phos/Ushers"/>
</dbReference>
<feature type="compositionally biased region" description="Basic and acidic residues" evidence="1">
    <location>
        <begin position="833"/>
        <end position="848"/>
    </location>
</feature>
<keyword evidence="3" id="KW-0732">Signal</keyword>
<dbReference type="InterPro" id="IPR003961">
    <property type="entry name" value="FN3_dom"/>
</dbReference>
<dbReference type="AlphaFoldDB" id="A0AAV8XEM8"/>
<dbReference type="InterPro" id="IPR036116">
    <property type="entry name" value="FN3_sf"/>
</dbReference>
<feature type="domain" description="Fibronectin type-III" evidence="4">
    <location>
        <begin position="534"/>
        <end position="619"/>
    </location>
</feature>
<protein>
    <recommendedName>
        <fullName evidence="4">Fibronectin type-III domain-containing protein</fullName>
    </recommendedName>
</protein>
<dbReference type="PANTHER" id="PTHR46957">
    <property type="entry name" value="CYTOKINE RECEPTOR"/>
    <property type="match status" value="1"/>
</dbReference>
<dbReference type="PROSITE" id="PS51257">
    <property type="entry name" value="PROKAR_LIPOPROTEIN"/>
    <property type="match status" value="1"/>
</dbReference>
<dbReference type="Gene3D" id="2.60.40.10">
    <property type="entry name" value="Immunoglobulins"/>
    <property type="match status" value="6"/>
</dbReference>
<dbReference type="GO" id="GO:0016020">
    <property type="term" value="C:membrane"/>
    <property type="evidence" value="ECO:0007669"/>
    <property type="project" value="UniProtKB-SubCell"/>
</dbReference>
<dbReference type="CDD" id="cd00063">
    <property type="entry name" value="FN3"/>
    <property type="match status" value="3"/>
</dbReference>
<dbReference type="SUPFAM" id="SSF49265">
    <property type="entry name" value="Fibronectin type III"/>
    <property type="match status" value="4"/>
</dbReference>
<evidence type="ECO:0000313" key="6">
    <source>
        <dbReference type="Proteomes" id="UP001162156"/>
    </source>
</evidence>
<dbReference type="Proteomes" id="UP001162156">
    <property type="component" value="Unassembled WGS sequence"/>
</dbReference>
<keyword evidence="2" id="KW-0472">Membrane</keyword>
<name>A0AAV8XEM8_9CUCU</name>
<accession>A0AAV8XEM8</accession>
<feature type="compositionally biased region" description="Polar residues" evidence="1">
    <location>
        <begin position="823"/>
        <end position="832"/>
    </location>
</feature>